<proteinExistence type="predicted"/>
<feature type="region of interest" description="Disordered" evidence="2">
    <location>
        <begin position="22"/>
        <end position="58"/>
    </location>
</feature>
<keyword evidence="3" id="KW-0732">Signal</keyword>
<feature type="signal peptide" evidence="3">
    <location>
        <begin position="1"/>
        <end position="19"/>
    </location>
</feature>
<feature type="coiled-coil region" evidence="1">
    <location>
        <begin position="192"/>
        <end position="219"/>
    </location>
</feature>
<dbReference type="EMBL" id="SDEE01000194">
    <property type="protein sequence ID" value="RXW19582.1"/>
    <property type="molecule type" value="Genomic_DNA"/>
</dbReference>
<evidence type="ECO:0000313" key="5">
    <source>
        <dbReference type="Proteomes" id="UP000290288"/>
    </source>
</evidence>
<dbReference type="GO" id="GO:0045098">
    <property type="term" value="C:type III intermediate filament"/>
    <property type="evidence" value="ECO:0007669"/>
    <property type="project" value="TreeGrafter"/>
</dbReference>
<evidence type="ECO:0000256" key="2">
    <source>
        <dbReference type="SAM" id="MobiDB-lite"/>
    </source>
</evidence>
<gene>
    <name evidence="4" type="ORF">EST38_g6276</name>
</gene>
<dbReference type="PANTHER" id="PTHR34707:SF1">
    <property type="entry name" value="VIMENTIN-TYPE INTERMEDIATE FILAMENT-ASSOCIATED COILED-COIL PROTEIN"/>
    <property type="match status" value="1"/>
</dbReference>
<keyword evidence="1" id="KW-0175">Coiled coil</keyword>
<sequence>MTSVSTALLLLLRTWQHSATPSRLAPPTIALGDEESDSDATCVGTENESTDPKAGIAGNARRPLNFLVPPRKYPRAPKHLPGIPVSNSVQISVAEPHQNIQLPRLNLGAGVREDEDKGHNWQEQVRKLNAQLSKDKAESGRLIFVLRQQLEVAEKGLRREQDEVWSLRAEAGMKDLYIRSLYEARQEGQVVFSAMQERIARAEATIAQLAERLAEKEVEGSLKDLHIRLFTRRIEESESSCVSMEAALEQKDVELTQLRDALAEQETVERTSSERQETLSSLKDIVAEKDVDIAQLSARLAQEESEGCRKDRQILSLSETSQQLEGLCSSLKKTITKNDTTIEDLKRRLSEKATEVRMKESRIQALSDARRYPPESSKAEMQKVISQYEHRITELNDRLAECHKHLLLASAGSGPGRPPNPYYWIMRHPGYSREAESGTNPSYTRYESA</sequence>
<feature type="coiled-coil region" evidence="1">
    <location>
        <begin position="342"/>
        <end position="405"/>
    </location>
</feature>
<dbReference type="PANTHER" id="PTHR34707">
    <property type="entry name" value="VIMENTIN-TYPE INTERMEDIATE FILAMENT-ASSOCIATED COILED-COIL PROTEIN"/>
    <property type="match status" value="1"/>
</dbReference>
<feature type="chain" id="PRO_5020900905" evidence="3">
    <location>
        <begin position="20"/>
        <end position="449"/>
    </location>
</feature>
<evidence type="ECO:0000313" key="4">
    <source>
        <dbReference type="EMBL" id="RXW19582.1"/>
    </source>
</evidence>
<evidence type="ECO:0000256" key="3">
    <source>
        <dbReference type="SAM" id="SignalP"/>
    </source>
</evidence>
<keyword evidence="5" id="KW-1185">Reference proteome</keyword>
<feature type="coiled-coil region" evidence="1">
    <location>
        <begin position="248"/>
        <end position="306"/>
    </location>
</feature>
<reference evidence="4 5" key="1">
    <citation type="submission" date="2019-01" db="EMBL/GenBank/DDBJ databases">
        <title>Draft genome sequence of Psathyrella aberdarensis IHI B618.</title>
        <authorList>
            <person name="Buettner E."/>
            <person name="Kellner H."/>
        </authorList>
    </citation>
    <scope>NUCLEOTIDE SEQUENCE [LARGE SCALE GENOMIC DNA]</scope>
    <source>
        <strain evidence="4 5">IHI B618</strain>
    </source>
</reference>
<protein>
    <submittedName>
        <fullName evidence="4">Uncharacterized protein</fullName>
    </submittedName>
</protein>
<organism evidence="4 5">
    <name type="scientific">Candolleomyces aberdarensis</name>
    <dbReference type="NCBI Taxonomy" id="2316362"/>
    <lineage>
        <taxon>Eukaryota</taxon>
        <taxon>Fungi</taxon>
        <taxon>Dikarya</taxon>
        <taxon>Basidiomycota</taxon>
        <taxon>Agaricomycotina</taxon>
        <taxon>Agaricomycetes</taxon>
        <taxon>Agaricomycetidae</taxon>
        <taxon>Agaricales</taxon>
        <taxon>Agaricineae</taxon>
        <taxon>Psathyrellaceae</taxon>
        <taxon>Candolleomyces</taxon>
    </lineage>
</organism>
<dbReference type="AlphaFoldDB" id="A0A4Q2DK57"/>
<comment type="caution">
    <text evidence="4">The sequence shown here is derived from an EMBL/GenBank/DDBJ whole genome shotgun (WGS) entry which is preliminary data.</text>
</comment>
<evidence type="ECO:0000256" key="1">
    <source>
        <dbReference type="SAM" id="Coils"/>
    </source>
</evidence>
<name>A0A4Q2DK57_9AGAR</name>
<dbReference type="OrthoDB" id="2912893at2759"/>
<dbReference type="Proteomes" id="UP000290288">
    <property type="component" value="Unassembled WGS sequence"/>
</dbReference>
<accession>A0A4Q2DK57</accession>